<dbReference type="PRINTS" id="PR01039">
    <property type="entry name" value="TRNASYNTHTRP"/>
</dbReference>
<evidence type="ECO:0000256" key="2">
    <source>
        <dbReference type="ARBA" id="ARBA00005594"/>
    </source>
</evidence>
<dbReference type="EMBL" id="QUTB01011983">
    <property type="protein sequence ID" value="RHY36707.1"/>
    <property type="molecule type" value="Genomic_DNA"/>
</dbReference>
<dbReference type="InterPro" id="IPR002305">
    <property type="entry name" value="aa-tRNA-synth_Ic"/>
</dbReference>
<reference evidence="17 18" key="1">
    <citation type="submission" date="2018-08" db="EMBL/GenBank/DDBJ databases">
        <title>Aphanomyces genome sequencing and annotation.</title>
        <authorList>
            <person name="Minardi D."/>
            <person name="Oidtmann B."/>
            <person name="Van Der Giezen M."/>
            <person name="Studholme D.J."/>
        </authorList>
    </citation>
    <scope>NUCLEOTIDE SEQUENCE [LARGE SCALE GENOMIC DNA]</scope>
    <source>
        <strain evidence="17 18">Si</strain>
    </source>
</reference>
<dbReference type="GO" id="GO:0006436">
    <property type="term" value="P:tryptophanyl-tRNA aminoacylation"/>
    <property type="evidence" value="ECO:0007669"/>
    <property type="project" value="InterPro"/>
</dbReference>
<evidence type="ECO:0000256" key="7">
    <source>
        <dbReference type="ARBA" id="ARBA00022598"/>
    </source>
</evidence>
<dbReference type="SUPFAM" id="SSF52374">
    <property type="entry name" value="Nucleotidylyl transferase"/>
    <property type="match status" value="1"/>
</dbReference>
<dbReference type="FunFam" id="3.40.50.620:FF:000033">
    <property type="entry name" value="tryptophan--tRNA ligase, cytoplasmic"/>
    <property type="match status" value="1"/>
</dbReference>
<evidence type="ECO:0000256" key="13">
    <source>
        <dbReference type="ARBA" id="ARBA00049929"/>
    </source>
</evidence>
<keyword evidence="8 14" id="KW-0547">Nucleotide-binding</keyword>
<dbReference type="InterPro" id="IPR014729">
    <property type="entry name" value="Rossmann-like_a/b/a_fold"/>
</dbReference>
<dbReference type="CDD" id="cd00806">
    <property type="entry name" value="TrpRS_core"/>
    <property type="match status" value="1"/>
</dbReference>
<name>A0A418BCM2_APHAT</name>
<keyword evidence="9 14" id="KW-0067">ATP-binding</keyword>
<evidence type="ECO:0000256" key="10">
    <source>
        <dbReference type="ARBA" id="ARBA00022917"/>
    </source>
</evidence>
<dbReference type="VEuPathDB" id="FungiDB:H257_11030"/>
<evidence type="ECO:0000256" key="5">
    <source>
        <dbReference type="ARBA" id="ARBA00022490"/>
    </source>
</evidence>
<evidence type="ECO:0000313" key="18">
    <source>
        <dbReference type="Proteomes" id="UP000283543"/>
    </source>
</evidence>
<dbReference type="NCBIfam" id="TIGR00233">
    <property type="entry name" value="trpS"/>
    <property type="match status" value="1"/>
</dbReference>
<dbReference type="Proteomes" id="UP000283543">
    <property type="component" value="Unassembled WGS sequence"/>
</dbReference>
<dbReference type="FunFam" id="1.10.240.10:FF:000007">
    <property type="entry name" value="Tryptophan--tRNA ligase"/>
    <property type="match status" value="1"/>
</dbReference>
<keyword evidence="5" id="KW-0963">Cytoplasm</keyword>
<evidence type="ECO:0000256" key="15">
    <source>
        <dbReference type="SAM" id="MobiDB-lite"/>
    </source>
</evidence>
<comment type="catalytic activity">
    <reaction evidence="13">
        <text>tRNA(Trp) + L-tryptophan + ATP = L-tryptophyl-tRNA(Trp) + AMP + diphosphate + H(+)</text>
        <dbReference type="Rhea" id="RHEA:24080"/>
        <dbReference type="Rhea" id="RHEA-COMP:9671"/>
        <dbReference type="Rhea" id="RHEA-COMP:9705"/>
        <dbReference type="ChEBI" id="CHEBI:15378"/>
        <dbReference type="ChEBI" id="CHEBI:30616"/>
        <dbReference type="ChEBI" id="CHEBI:33019"/>
        <dbReference type="ChEBI" id="CHEBI:57912"/>
        <dbReference type="ChEBI" id="CHEBI:78442"/>
        <dbReference type="ChEBI" id="CHEBI:78535"/>
        <dbReference type="ChEBI" id="CHEBI:456215"/>
        <dbReference type="EC" id="6.1.1.2"/>
    </reaction>
</comment>
<evidence type="ECO:0000256" key="1">
    <source>
        <dbReference type="ARBA" id="ARBA00004496"/>
    </source>
</evidence>
<feature type="compositionally biased region" description="Low complexity" evidence="15">
    <location>
        <begin position="54"/>
        <end position="67"/>
    </location>
</feature>
<evidence type="ECO:0000259" key="16">
    <source>
        <dbReference type="SMART" id="SM00991"/>
    </source>
</evidence>
<keyword evidence="6" id="KW-0597">Phosphoprotein</keyword>
<evidence type="ECO:0000313" key="17">
    <source>
        <dbReference type="EMBL" id="RHY36707.1"/>
    </source>
</evidence>
<evidence type="ECO:0000256" key="12">
    <source>
        <dbReference type="ARBA" id="ARBA00030268"/>
    </source>
</evidence>
<evidence type="ECO:0000256" key="4">
    <source>
        <dbReference type="ARBA" id="ARBA00013782"/>
    </source>
</evidence>
<dbReference type="PANTHER" id="PTHR10055:SF1">
    <property type="entry name" value="TRYPTOPHAN--TRNA LIGASE, CYTOPLASMIC"/>
    <property type="match status" value="1"/>
</dbReference>
<accession>A0A418BCM2</accession>
<dbReference type="EC" id="6.1.1.2" evidence="3"/>
<dbReference type="Pfam" id="PF00458">
    <property type="entry name" value="WHEP-TRS"/>
    <property type="match status" value="1"/>
</dbReference>
<evidence type="ECO:0000256" key="8">
    <source>
        <dbReference type="ARBA" id="ARBA00022741"/>
    </source>
</evidence>
<feature type="non-terminal residue" evidence="17">
    <location>
        <position position="1"/>
    </location>
</feature>
<dbReference type="Gene3D" id="3.40.50.620">
    <property type="entry name" value="HUPs"/>
    <property type="match status" value="1"/>
</dbReference>
<dbReference type="AlphaFoldDB" id="A0A418BCM2"/>
<evidence type="ECO:0000256" key="3">
    <source>
        <dbReference type="ARBA" id="ARBA00013161"/>
    </source>
</evidence>
<comment type="similarity">
    <text evidence="2 14">Belongs to the class-I aminoacyl-tRNA synthetase family.</text>
</comment>
<dbReference type="GO" id="GO:0005524">
    <property type="term" value="F:ATP binding"/>
    <property type="evidence" value="ECO:0007669"/>
    <property type="project" value="UniProtKB-KW"/>
</dbReference>
<sequence>LVIVMPGQALEAAIVAKGNEIRQLKGEKKDFQTQLGELKKLKDEFKTATGQEYKAPAAAPKPAKAAATDAVKADGEKSKSQLKKEKKLAEKAAASASAAPKDKPASKKPAKPSATAKPVDATSAIPSGANLVMRQAKYAHHTSLHGASSGQTVTPWEVEAEGGVDYEKLIDTFGCSTLTEDLVARVERLTGVPHRYLRRGYFFAHREFNEILDLYENGQKFYLYTGRGPSSGSLHLGHLIPFTFTAWLQKVFDVPLVIQLTDDEKFLFKDQTLEESEVMAWENSKDIIACGFDPAKTFIFRNADYIGTMYPEILKIQKCVTYNQVRGIFGFSGSDNIGKSAFPAVQACPSFPQTFPVPFSGRTDLRCLIPCAIDQDPYFRMTRDVAPRIGYQKPTLIFSKFFPALQGASTKMSGSNASATIYISDADDVVADKIRRFAFSGGGETKADHEKYGANLDVDIPFQYLTFMLEDDAELAHLAEEYGSGRMMSGVVKDRLIQVMTETNAAFQAKRAAITDDQIREFMRVRPLEF</sequence>
<dbReference type="InterPro" id="IPR002306">
    <property type="entry name" value="Trp-tRNA-ligase"/>
</dbReference>
<evidence type="ECO:0000256" key="14">
    <source>
        <dbReference type="RuleBase" id="RU363036"/>
    </source>
</evidence>
<dbReference type="PANTHER" id="PTHR10055">
    <property type="entry name" value="TRYPTOPHANYL-TRNA SYNTHETASE"/>
    <property type="match status" value="1"/>
</dbReference>
<comment type="subcellular location">
    <subcellularLocation>
        <location evidence="1">Cytoplasm</location>
    </subcellularLocation>
</comment>
<dbReference type="InterPro" id="IPR001412">
    <property type="entry name" value="aa-tRNA-synth_I_CS"/>
</dbReference>
<keyword evidence="10 14" id="KW-0648">Protein biosynthesis</keyword>
<dbReference type="GO" id="GO:0005737">
    <property type="term" value="C:cytoplasm"/>
    <property type="evidence" value="ECO:0007669"/>
    <property type="project" value="UniProtKB-SubCell"/>
</dbReference>
<dbReference type="Pfam" id="PF00579">
    <property type="entry name" value="tRNA-synt_1b"/>
    <property type="match status" value="1"/>
</dbReference>
<comment type="caution">
    <text evidence="17">The sequence shown here is derived from an EMBL/GenBank/DDBJ whole genome shotgun (WGS) entry which is preliminary data.</text>
</comment>
<dbReference type="Gene3D" id="1.10.240.10">
    <property type="entry name" value="Tyrosyl-Transfer RNA Synthetase"/>
    <property type="match status" value="1"/>
</dbReference>
<dbReference type="PROSITE" id="PS00178">
    <property type="entry name" value="AA_TRNA_LIGASE_I"/>
    <property type="match status" value="1"/>
</dbReference>
<feature type="compositionally biased region" description="Basic and acidic residues" evidence="15">
    <location>
        <begin position="71"/>
        <end position="90"/>
    </location>
</feature>
<dbReference type="GO" id="GO:0004830">
    <property type="term" value="F:tryptophan-tRNA ligase activity"/>
    <property type="evidence" value="ECO:0007669"/>
    <property type="project" value="UniProtKB-EC"/>
</dbReference>
<keyword evidence="11 14" id="KW-0030">Aminoacyl-tRNA synthetase</keyword>
<keyword evidence="7 14" id="KW-0436">Ligase</keyword>
<gene>
    <name evidence="17" type="ORF">DYB34_013606</name>
</gene>
<dbReference type="SMART" id="SM00991">
    <property type="entry name" value="WHEP-TRS"/>
    <property type="match status" value="1"/>
</dbReference>
<feature type="domain" description="WHEP-TRS" evidence="16">
    <location>
        <begin position="10"/>
        <end position="70"/>
    </location>
</feature>
<dbReference type="InterPro" id="IPR009068">
    <property type="entry name" value="uS15_NS1_RNA-bd_sf"/>
</dbReference>
<dbReference type="InterPro" id="IPR000738">
    <property type="entry name" value="WHEP-TRS_dom"/>
</dbReference>
<dbReference type="SUPFAM" id="SSF47060">
    <property type="entry name" value="S15/NS1 RNA-binding domain"/>
    <property type="match status" value="1"/>
</dbReference>
<proteinExistence type="inferred from homology"/>
<feature type="region of interest" description="Disordered" evidence="15">
    <location>
        <begin position="51"/>
        <end position="122"/>
    </location>
</feature>
<dbReference type="Gene3D" id="1.10.287.10">
    <property type="entry name" value="S15/NS1, RNA-binding"/>
    <property type="match status" value="1"/>
</dbReference>
<evidence type="ECO:0000256" key="11">
    <source>
        <dbReference type="ARBA" id="ARBA00023146"/>
    </source>
</evidence>
<evidence type="ECO:0000256" key="9">
    <source>
        <dbReference type="ARBA" id="ARBA00022840"/>
    </source>
</evidence>
<organism evidence="17 18">
    <name type="scientific">Aphanomyces astaci</name>
    <name type="common">Crayfish plague agent</name>
    <dbReference type="NCBI Taxonomy" id="112090"/>
    <lineage>
        <taxon>Eukaryota</taxon>
        <taxon>Sar</taxon>
        <taxon>Stramenopiles</taxon>
        <taxon>Oomycota</taxon>
        <taxon>Saprolegniomycetes</taxon>
        <taxon>Saprolegniales</taxon>
        <taxon>Verrucalvaceae</taxon>
        <taxon>Aphanomyces</taxon>
    </lineage>
</organism>
<protein>
    <recommendedName>
        <fullName evidence="4">Tryptophan--tRNA ligase, cytoplasmic</fullName>
        <ecNumber evidence="3">6.1.1.2</ecNumber>
    </recommendedName>
    <alternativeName>
        <fullName evidence="12">Tryptophanyl-tRNA synthetase</fullName>
    </alternativeName>
</protein>
<evidence type="ECO:0000256" key="6">
    <source>
        <dbReference type="ARBA" id="ARBA00022553"/>
    </source>
</evidence>